<dbReference type="InterPro" id="IPR008979">
    <property type="entry name" value="Galactose-bd-like_sf"/>
</dbReference>
<dbReference type="InterPro" id="IPR003961">
    <property type="entry name" value="FN3_dom"/>
</dbReference>
<dbReference type="Gene3D" id="2.60.40.1080">
    <property type="match status" value="1"/>
</dbReference>
<dbReference type="InterPro" id="IPR013783">
    <property type="entry name" value="Ig-like_fold"/>
</dbReference>
<evidence type="ECO:0000313" key="5">
    <source>
        <dbReference type="EMBL" id="GBG08927.1"/>
    </source>
</evidence>
<evidence type="ECO:0000313" key="6">
    <source>
        <dbReference type="Proteomes" id="UP000245202"/>
    </source>
</evidence>
<sequence length="1443" mass="155257">MKATTLREVGVLKLLEKVIVQAAGLLLFVLIVPAIVFADTVTTIEPDGVDVGFTAYQIFQNSKLGGGPVDGPNDIEHLFETNVSGLGPVFQFHANKYGDYDGGNLDRQRVELKAYNSSNADVKGFENEILTYHWQFRVMPNFQMPPAGAFNHIFQLKAQGGDDGAPILTFTVADDKLYFRHSPIGPTMDEVEVLTSTAWSNVSNTWVDATVTVENAEDGLVAMTLKDLSNGQTLMSYSGNKDNWRDNADINRPKWGIYRKIFSGMNDADIQFAKFEITKHSDTSGLVHPVNLSVDNHIEAEHYFGKQGLSFRQTRDTSRFNDAIMGIPDAWNVSQENNALTYKLNASNSSGSAYIHLLGKAPDLEASQLKIVAGETSIDANVEVGSWGWTTVEIPLTNGEQSISIQALAAGAQLDKFVLNQSATAPASATLLKLNQITLDGQPLPGFSPSVFDYKVNLPPGVSEAPAVHGEASSELVVAVGEEVADANNNPAGTVAITVADPDDSSLTATYSITFNYMRYVSPPPQMVAYPVIRAEGPSVPTRVYDGDITSMWDNKPVGGDDNNANDKYTDIILDLGEVQPLKHAFIGFGSGNNRVSFKFDLLVSTDGEAYTSVFEDIAQWSNGNASDLQQFTFEEVPARYVKFRGFAGKKNNGAGSLEKYNKIREIIFAGDSKLTYDSELYEMDLTTNNSHPISLALTHADGSTLDVTSLAVYQSMDETVARVDENGVITAIANGSTVIEATYGYHKKPINVIVGDAVIIEPPSWPSGSKTQAVEIYKDGVFLTWTAAASHSGIDKYIIYNADSGNILAEAGNVLNTTISGLREATQYNIVIQAVDVGGTASELEQGPKVMFTTRGEAPQPGEPDPEGTIIFEAEDLAEAGQYVLNPSDLPTKSNSEAGASAGGNFQIDFSEETGQSVAFTVHISTAGTYEVHYGYKKKTSRGIFQLSINDEPLGEAVDHYGPDGYGSNNSGSYTFGAEGDYIFKFEIIGKNVDSSGLGFVFDYMKLIPDTSEEPGSENPGSEGPGDNGSGPYTGPAMPSPSNDYEIMTGKDGSAVIKPEVKKNQSTATASVSSAMLNEAAELATADAKGIKTIVLELPLADGVNEYAVELPAQSLMSNGNEYKLMLKTPAGSIQLPNHMLGTAGLAAADIVTVKIAIADKSSIDASLLDQIGDRPVIDIAIVAGGKTINWSNPDAPVTVIIDYEPTVEELQNHEHIVVWYLDGKGKAIAVPSGKYNPDTGKVAFVTTHVSQYAISYVHKTFADIGSFPWAQKQIEVLASKGVINGVTESSYSPSAYITRADFITLLVRGLGLSATVQSNFEDIQRSAYYYEPIGIAKRLGIANGTGNNRFNPNEPITREDMMVLIARALEIADHISSEEHSDVLSGYSDASQMADYAREGIAALIQSGIVQGNQGRINPKDNATRAETAVMIYRIYNTERG</sequence>
<dbReference type="Pfam" id="PF00041">
    <property type="entry name" value="fn3"/>
    <property type="match status" value="1"/>
</dbReference>
<dbReference type="Pfam" id="PF00395">
    <property type="entry name" value="SLH"/>
    <property type="match status" value="3"/>
</dbReference>
<feature type="domain" description="SLH" evidence="4">
    <location>
        <begin position="1318"/>
        <end position="1381"/>
    </location>
</feature>
<comment type="caution">
    <text evidence="5">The sequence shown here is derived from an EMBL/GenBank/DDBJ whole genome shotgun (WGS) entry which is preliminary data.</text>
</comment>
<gene>
    <name evidence="5" type="ORF">PAT3040_03542</name>
</gene>
<feature type="domain" description="SLH" evidence="4">
    <location>
        <begin position="1386"/>
        <end position="1443"/>
    </location>
</feature>
<dbReference type="Pfam" id="PF00754">
    <property type="entry name" value="F5_F8_type_C"/>
    <property type="match status" value="1"/>
</dbReference>
<dbReference type="InterPro" id="IPR000421">
    <property type="entry name" value="FA58C"/>
</dbReference>
<feature type="domain" description="SLH" evidence="4">
    <location>
        <begin position="1259"/>
        <end position="1317"/>
    </location>
</feature>
<dbReference type="PROSITE" id="PS50853">
    <property type="entry name" value="FN3"/>
    <property type="match status" value="1"/>
</dbReference>
<dbReference type="Gene3D" id="2.60.120.260">
    <property type="entry name" value="Galactose-binding domain-like"/>
    <property type="match status" value="2"/>
</dbReference>
<dbReference type="InterPro" id="IPR036116">
    <property type="entry name" value="FN3_sf"/>
</dbReference>
<reference evidence="5 6" key="1">
    <citation type="submission" date="2017-08" db="EMBL/GenBank/DDBJ databases">
        <title>Substantial Increase in Enzyme Production by Combined Drug-Resistance Mutations in Paenibacillus agaridevorans.</title>
        <authorList>
            <person name="Tanaka Y."/>
            <person name="Funane K."/>
            <person name="Hosaka T."/>
            <person name="Shiwa Y."/>
            <person name="Fujita N."/>
            <person name="Miyazaki T."/>
            <person name="Yoshikawa H."/>
            <person name="Murakami K."/>
            <person name="Kasahara K."/>
            <person name="Inaoka T."/>
            <person name="Hiraga Y."/>
            <person name="Ochi K."/>
        </authorList>
    </citation>
    <scope>NUCLEOTIDE SEQUENCE [LARGE SCALE GENOMIC DNA]</scope>
    <source>
        <strain evidence="5 6">T-3040</strain>
    </source>
</reference>
<name>A0A2R5EQT3_9BACL</name>
<dbReference type="CDD" id="cd02795">
    <property type="entry name" value="CBM6-CBM35-CBM36_like"/>
    <property type="match status" value="1"/>
</dbReference>
<organism evidence="5 6">
    <name type="scientific">Paenibacillus agaridevorans</name>
    <dbReference type="NCBI Taxonomy" id="171404"/>
    <lineage>
        <taxon>Bacteria</taxon>
        <taxon>Bacillati</taxon>
        <taxon>Bacillota</taxon>
        <taxon>Bacilli</taxon>
        <taxon>Bacillales</taxon>
        <taxon>Paenibacillaceae</taxon>
        <taxon>Paenibacillus</taxon>
    </lineage>
</organism>
<keyword evidence="6" id="KW-1185">Reference proteome</keyword>
<dbReference type="SUPFAM" id="SSF49265">
    <property type="entry name" value="Fibronectin type III"/>
    <property type="match status" value="1"/>
</dbReference>
<evidence type="ECO:0000259" key="2">
    <source>
        <dbReference type="PROSITE" id="PS50022"/>
    </source>
</evidence>
<dbReference type="Proteomes" id="UP000245202">
    <property type="component" value="Unassembled WGS sequence"/>
</dbReference>
<dbReference type="PROSITE" id="PS51272">
    <property type="entry name" value="SLH"/>
    <property type="match status" value="3"/>
</dbReference>
<feature type="region of interest" description="Disordered" evidence="1">
    <location>
        <begin position="1012"/>
        <end position="1045"/>
    </location>
</feature>
<feature type="domain" description="Fibronectin type-III" evidence="3">
    <location>
        <begin position="763"/>
        <end position="858"/>
    </location>
</feature>
<dbReference type="InterPro" id="IPR008964">
    <property type="entry name" value="Invasin/intimin_cell_adhesion"/>
</dbReference>
<dbReference type="SMART" id="SM00060">
    <property type="entry name" value="FN3"/>
    <property type="match status" value="1"/>
</dbReference>
<evidence type="ECO:0000259" key="4">
    <source>
        <dbReference type="PROSITE" id="PS51272"/>
    </source>
</evidence>
<dbReference type="EMBL" id="BDQX01000178">
    <property type="protein sequence ID" value="GBG08927.1"/>
    <property type="molecule type" value="Genomic_DNA"/>
</dbReference>
<accession>A0A2R5EQT3</accession>
<feature type="domain" description="F5/8 type C" evidence="2">
    <location>
        <begin position="510"/>
        <end position="663"/>
    </location>
</feature>
<evidence type="ECO:0000256" key="1">
    <source>
        <dbReference type="SAM" id="MobiDB-lite"/>
    </source>
</evidence>
<dbReference type="PROSITE" id="PS50022">
    <property type="entry name" value="FA58C_3"/>
    <property type="match status" value="1"/>
</dbReference>
<evidence type="ECO:0000259" key="3">
    <source>
        <dbReference type="PROSITE" id="PS50853"/>
    </source>
</evidence>
<dbReference type="CDD" id="cd00063">
    <property type="entry name" value="FN3"/>
    <property type="match status" value="1"/>
</dbReference>
<proteinExistence type="predicted"/>
<dbReference type="Gene3D" id="2.60.40.10">
    <property type="entry name" value="Immunoglobulins"/>
    <property type="match status" value="1"/>
</dbReference>
<dbReference type="SUPFAM" id="SSF49373">
    <property type="entry name" value="Invasin/intimin cell-adhesion fragments"/>
    <property type="match status" value="1"/>
</dbReference>
<protein>
    <submittedName>
        <fullName evidence="5">Putative cellulosome anchoring protein cohesin region</fullName>
    </submittedName>
</protein>
<dbReference type="InterPro" id="IPR001119">
    <property type="entry name" value="SLH_dom"/>
</dbReference>
<dbReference type="SUPFAM" id="SSF49785">
    <property type="entry name" value="Galactose-binding domain-like"/>
    <property type="match status" value="1"/>
</dbReference>